<reference evidence="7" key="1">
    <citation type="submission" date="2018-05" db="EMBL/GenBank/DDBJ databases">
        <authorList>
            <person name="Lanie J.A."/>
            <person name="Ng W.-L."/>
            <person name="Kazmierczak K.M."/>
            <person name="Andrzejewski T.M."/>
            <person name="Davidsen T.M."/>
            <person name="Wayne K.J."/>
            <person name="Tettelin H."/>
            <person name="Glass J.I."/>
            <person name="Rusch D."/>
            <person name="Podicherti R."/>
            <person name="Tsui H.-C.T."/>
            <person name="Winkler M.E."/>
        </authorList>
    </citation>
    <scope>NUCLEOTIDE SEQUENCE</scope>
</reference>
<proteinExistence type="predicted"/>
<evidence type="ECO:0000259" key="5">
    <source>
        <dbReference type="PROSITE" id="PS51192"/>
    </source>
</evidence>
<dbReference type="PROSITE" id="PS51195">
    <property type="entry name" value="Q_MOTIF"/>
    <property type="match status" value="1"/>
</dbReference>
<evidence type="ECO:0008006" key="8">
    <source>
        <dbReference type="Google" id="ProtNLM"/>
    </source>
</evidence>
<dbReference type="SUPFAM" id="SSF52540">
    <property type="entry name" value="P-loop containing nucleoside triphosphate hydrolases"/>
    <property type="match status" value="1"/>
</dbReference>
<dbReference type="PANTHER" id="PTHR47959:SF13">
    <property type="entry name" value="ATP-DEPENDENT RNA HELICASE RHLE"/>
    <property type="match status" value="1"/>
</dbReference>
<evidence type="ECO:0000256" key="1">
    <source>
        <dbReference type="ARBA" id="ARBA00022741"/>
    </source>
</evidence>
<dbReference type="InterPro" id="IPR014014">
    <property type="entry name" value="RNA_helicase_DEAD_Q_motif"/>
</dbReference>
<dbReference type="GO" id="GO:0005524">
    <property type="term" value="F:ATP binding"/>
    <property type="evidence" value="ECO:0007669"/>
    <property type="project" value="UniProtKB-KW"/>
</dbReference>
<dbReference type="GO" id="GO:0003676">
    <property type="term" value="F:nucleic acid binding"/>
    <property type="evidence" value="ECO:0007669"/>
    <property type="project" value="InterPro"/>
</dbReference>
<evidence type="ECO:0000313" key="7">
    <source>
        <dbReference type="EMBL" id="SVB84044.1"/>
    </source>
</evidence>
<feature type="non-terminal residue" evidence="7">
    <location>
        <position position="94"/>
    </location>
</feature>
<dbReference type="GO" id="GO:0003724">
    <property type="term" value="F:RNA helicase activity"/>
    <property type="evidence" value="ECO:0007669"/>
    <property type="project" value="InterPro"/>
</dbReference>
<dbReference type="AlphaFoldDB" id="A0A382H9Q4"/>
<protein>
    <recommendedName>
        <fullName evidence="8">Helicase ATP-binding domain-containing protein</fullName>
    </recommendedName>
</protein>
<evidence type="ECO:0000259" key="6">
    <source>
        <dbReference type="PROSITE" id="PS51195"/>
    </source>
</evidence>
<dbReference type="EMBL" id="UINC01060004">
    <property type="protein sequence ID" value="SVB84044.1"/>
    <property type="molecule type" value="Genomic_DNA"/>
</dbReference>
<dbReference type="InterPro" id="IPR027417">
    <property type="entry name" value="P-loop_NTPase"/>
</dbReference>
<dbReference type="Pfam" id="PF00270">
    <property type="entry name" value="DEAD"/>
    <property type="match status" value="1"/>
</dbReference>
<gene>
    <name evidence="7" type="ORF">METZ01_LOCUS236898</name>
</gene>
<keyword evidence="4" id="KW-0067">ATP-binding</keyword>
<keyword evidence="2" id="KW-0378">Hydrolase</keyword>
<keyword evidence="1" id="KW-0547">Nucleotide-binding</keyword>
<keyword evidence="3" id="KW-0347">Helicase</keyword>
<accession>A0A382H9Q4</accession>
<dbReference type="GO" id="GO:0016787">
    <property type="term" value="F:hydrolase activity"/>
    <property type="evidence" value="ECO:0007669"/>
    <property type="project" value="UniProtKB-KW"/>
</dbReference>
<evidence type="ECO:0000256" key="2">
    <source>
        <dbReference type="ARBA" id="ARBA00022801"/>
    </source>
</evidence>
<name>A0A382H9Q4_9ZZZZ</name>
<organism evidence="7">
    <name type="scientific">marine metagenome</name>
    <dbReference type="NCBI Taxonomy" id="408172"/>
    <lineage>
        <taxon>unclassified sequences</taxon>
        <taxon>metagenomes</taxon>
        <taxon>ecological metagenomes</taxon>
    </lineage>
</organism>
<feature type="domain" description="Helicase ATP-binding" evidence="5">
    <location>
        <begin position="36"/>
        <end position="94"/>
    </location>
</feature>
<dbReference type="InterPro" id="IPR050079">
    <property type="entry name" value="DEAD_box_RNA_helicase"/>
</dbReference>
<dbReference type="InterPro" id="IPR011545">
    <property type="entry name" value="DEAD/DEAH_box_helicase_dom"/>
</dbReference>
<dbReference type="PANTHER" id="PTHR47959">
    <property type="entry name" value="ATP-DEPENDENT RNA HELICASE RHLE-RELATED"/>
    <property type="match status" value="1"/>
</dbReference>
<dbReference type="PROSITE" id="PS51192">
    <property type="entry name" value="HELICASE_ATP_BIND_1"/>
    <property type="match status" value="1"/>
</dbReference>
<feature type="domain" description="DEAD-box RNA helicase Q" evidence="6">
    <location>
        <begin position="5"/>
        <end position="33"/>
    </location>
</feature>
<evidence type="ECO:0000256" key="3">
    <source>
        <dbReference type="ARBA" id="ARBA00022806"/>
    </source>
</evidence>
<dbReference type="GO" id="GO:0005829">
    <property type="term" value="C:cytosol"/>
    <property type="evidence" value="ECO:0007669"/>
    <property type="project" value="TreeGrafter"/>
</dbReference>
<sequence>MDTETTFECLALIPQLLRALDDEGYTTPSPIQRDAIPDALAGRDILATAQTGTGKTAAFTLPMLQHLHETPARGKNLRALILTPTRELALQIQE</sequence>
<dbReference type="InterPro" id="IPR014001">
    <property type="entry name" value="Helicase_ATP-bd"/>
</dbReference>
<evidence type="ECO:0000256" key="4">
    <source>
        <dbReference type="ARBA" id="ARBA00022840"/>
    </source>
</evidence>
<dbReference type="Gene3D" id="3.40.50.300">
    <property type="entry name" value="P-loop containing nucleotide triphosphate hydrolases"/>
    <property type="match status" value="1"/>
</dbReference>